<dbReference type="HOGENOM" id="CLU_2946305_0_0_1"/>
<name>K7MZD1_SOYBN</name>
<reference evidence="1" key="3">
    <citation type="submission" date="2018-07" db="EMBL/GenBank/DDBJ databases">
        <title>WGS assembly of Glycine max.</title>
        <authorList>
            <person name="Schmutz J."/>
            <person name="Cannon S."/>
            <person name="Schlueter J."/>
            <person name="Ma J."/>
            <person name="Mitros T."/>
            <person name="Nelson W."/>
            <person name="Hyten D."/>
            <person name="Song Q."/>
            <person name="Thelen J."/>
            <person name="Cheng J."/>
            <person name="Xu D."/>
            <person name="Hellsten U."/>
            <person name="May G."/>
            <person name="Yu Y."/>
            <person name="Sakurai T."/>
            <person name="Umezawa T."/>
            <person name="Bhattacharyya M."/>
            <person name="Sandhu D."/>
            <person name="Valliyodan B."/>
            <person name="Lindquist E."/>
            <person name="Peto M."/>
            <person name="Grant D."/>
            <person name="Shu S."/>
            <person name="Goodstein D."/>
            <person name="Barry K."/>
            <person name="Futrell-Griggs M."/>
            <person name="Abernathy B."/>
            <person name="Du J."/>
            <person name="Tian Z."/>
            <person name="Zhu L."/>
            <person name="Gill N."/>
            <person name="Joshi T."/>
            <person name="Libault M."/>
            <person name="Sethuraman A."/>
            <person name="Zhang X."/>
            <person name="Shinozaki K."/>
            <person name="Nguyen H."/>
            <person name="Wing R."/>
            <person name="Cregan P."/>
            <person name="Specht J."/>
            <person name="Grimwood J."/>
            <person name="Rokhsar D."/>
            <person name="Stacey G."/>
            <person name="Shoemaker R."/>
            <person name="Jackson S."/>
        </authorList>
    </citation>
    <scope>NUCLEOTIDE SEQUENCE</scope>
    <source>
        <tissue evidence="1">Callus</tissue>
    </source>
</reference>
<reference evidence="1 2" key="1">
    <citation type="journal article" date="2010" name="Nature">
        <title>Genome sequence of the palaeopolyploid soybean.</title>
        <authorList>
            <person name="Schmutz J."/>
            <person name="Cannon S.B."/>
            <person name="Schlueter J."/>
            <person name="Ma J."/>
            <person name="Mitros T."/>
            <person name="Nelson W."/>
            <person name="Hyten D.L."/>
            <person name="Song Q."/>
            <person name="Thelen J.J."/>
            <person name="Cheng J."/>
            <person name="Xu D."/>
            <person name="Hellsten U."/>
            <person name="May G.D."/>
            <person name="Yu Y."/>
            <person name="Sakurai T."/>
            <person name="Umezawa T."/>
            <person name="Bhattacharyya M.K."/>
            <person name="Sandhu D."/>
            <person name="Valliyodan B."/>
            <person name="Lindquist E."/>
            <person name="Peto M."/>
            <person name="Grant D."/>
            <person name="Shu S."/>
            <person name="Goodstein D."/>
            <person name="Barry K."/>
            <person name="Futrell-Griggs M."/>
            <person name="Abernathy B."/>
            <person name="Du J."/>
            <person name="Tian Z."/>
            <person name="Zhu L."/>
            <person name="Gill N."/>
            <person name="Joshi T."/>
            <person name="Libault M."/>
            <person name="Sethuraman A."/>
            <person name="Zhang X.-C."/>
            <person name="Shinozaki K."/>
            <person name="Nguyen H.T."/>
            <person name="Wing R.A."/>
            <person name="Cregan P."/>
            <person name="Specht J."/>
            <person name="Grimwood J."/>
            <person name="Rokhsar D."/>
            <person name="Stacey G."/>
            <person name="Shoemaker R.C."/>
            <person name="Jackson S.A."/>
        </authorList>
    </citation>
    <scope>NUCLEOTIDE SEQUENCE [LARGE SCALE GENOMIC DNA]</scope>
    <source>
        <strain evidence="2">cv. Williams 82</strain>
        <tissue evidence="1">Callus</tissue>
    </source>
</reference>
<evidence type="ECO:0000313" key="2">
    <source>
        <dbReference type="EnsemblPlants" id="KRG96297"/>
    </source>
</evidence>
<dbReference type="InParanoid" id="K7MZD1"/>
<organism evidence="2">
    <name type="scientific">Glycine max</name>
    <name type="common">Soybean</name>
    <name type="synonym">Glycine hispida</name>
    <dbReference type="NCBI Taxonomy" id="3847"/>
    <lineage>
        <taxon>Eukaryota</taxon>
        <taxon>Viridiplantae</taxon>
        <taxon>Streptophyta</taxon>
        <taxon>Embryophyta</taxon>
        <taxon>Tracheophyta</taxon>
        <taxon>Spermatophyta</taxon>
        <taxon>Magnoliopsida</taxon>
        <taxon>eudicotyledons</taxon>
        <taxon>Gunneridae</taxon>
        <taxon>Pentapetalae</taxon>
        <taxon>rosids</taxon>
        <taxon>fabids</taxon>
        <taxon>Fabales</taxon>
        <taxon>Fabaceae</taxon>
        <taxon>Papilionoideae</taxon>
        <taxon>50 kb inversion clade</taxon>
        <taxon>NPAAA clade</taxon>
        <taxon>indigoferoid/millettioid clade</taxon>
        <taxon>Phaseoleae</taxon>
        <taxon>Glycine</taxon>
        <taxon>Glycine subgen. Soja</taxon>
    </lineage>
</organism>
<sequence>MCKIVHFTNPLVRITFTYLVSPEVLTPPQVTFSRHDMLRSRCFGNSRAALTSWFAIKMKI</sequence>
<keyword evidence="3" id="KW-1185">Reference proteome</keyword>
<accession>K7MZD1</accession>
<dbReference type="AlphaFoldDB" id="K7MZD1"/>
<dbReference type="EMBL" id="CM000852">
    <property type="protein sequence ID" value="KRG96297.1"/>
    <property type="molecule type" value="Genomic_DNA"/>
</dbReference>
<dbReference type="EnsemblPlants" id="KRG96297">
    <property type="protein sequence ID" value="KRG96297"/>
    <property type="gene ID" value="GLYMA_19G201700"/>
</dbReference>
<protein>
    <submittedName>
        <fullName evidence="1 2">Uncharacterized protein</fullName>
    </submittedName>
</protein>
<evidence type="ECO:0000313" key="3">
    <source>
        <dbReference type="Proteomes" id="UP000008827"/>
    </source>
</evidence>
<dbReference type="PaxDb" id="3847-GLYMA19G38920.1"/>
<reference evidence="2" key="2">
    <citation type="submission" date="2018-02" db="UniProtKB">
        <authorList>
            <consortium name="EnsemblPlants"/>
        </authorList>
    </citation>
    <scope>IDENTIFICATION</scope>
    <source>
        <strain evidence="2">Williams 82</strain>
    </source>
</reference>
<evidence type="ECO:0000313" key="1">
    <source>
        <dbReference type="EMBL" id="KRG96297.1"/>
    </source>
</evidence>
<dbReference type="Gramene" id="KRG96297">
    <property type="protein sequence ID" value="KRG96297"/>
    <property type="gene ID" value="GLYMA_19G201700"/>
</dbReference>
<dbReference type="Proteomes" id="UP000008827">
    <property type="component" value="Chromosome 19"/>
</dbReference>
<proteinExistence type="predicted"/>
<gene>
    <name evidence="1" type="ORF">GLYMA_19G201700</name>
</gene>